<dbReference type="Proteomes" id="UP000617531">
    <property type="component" value="Unassembled WGS sequence"/>
</dbReference>
<reference evidence="1" key="2">
    <citation type="submission" date="2020-09" db="EMBL/GenBank/DDBJ databases">
        <authorList>
            <person name="Sun Q."/>
            <person name="Zhou Y."/>
        </authorList>
    </citation>
    <scope>NUCLEOTIDE SEQUENCE</scope>
    <source>
        <strain evidence="1">CGMCC 1.16548</strain>
    </source>
</reference>
<sequence length="501" mass="55286">MSDVIARISLPPDAGLVKSLGVNHTLESALADLIDNSIDAGAGHVIVRLLTSDERLVRVEVLDNGRGMDDQAADSAMRLGEQRAYADEDLGHFGVGLKAASFGHADVLTVWSARAGSSAVGRRIRRADFSQDFSCEVLSPDVANERAEQRSGVLGSPIGTSVIWTEIRNTYKGRNAEEARVWLANAHESLRSHLGLVFHRLISGGGLRIEIQVDDRDQFALGIGVPVLPIDPLGYPGSGHPDYPKILVATVDGEEVRLQCHIWPAKADRTGFRIGGKSGDHYQGLFIYRNNRLLQIGGWSDLANRTPQRQLARVVLDDLSAVSTLVAMNPEKHGLKFEPMFHDAVGHAIAEDGTTFEQYLRDAEAMYVTANRRKHSRKPAIAPDKGFAPQLRRIISNELPLISGDALRLQWKRMPSDEFLDIDFSQRTLWLNSLYRHLFAPERGSLNDAPVLKSLLYLLTHHVFEGQHLGVKDKDEIELWKSVLGAAAAAESKMRESKVDD</sequence>
<protein>
    <recommendedName>
        <fullName evidence="3">ATP-binding protein</fullName>
    </recommendedName>
</protein>
<dbReference type="Pfam" id="PF13589">
    <property type="entry name" value="HATPase_c_3"/>
    <property type="match status" value="1"/>
</dbReference>
<comment type="caution">
    <text evidence="1">The sequence shown here is derived from an EMBL/GenBank/DDBJ whole genome shotgun (WGS) entry which is preliminary data.</text>
</comment>
<gene>
    <name evidence="1" type="ORF">GCM10011600_11440</name>
</gene>
<dbReference type="EMBL" id="BNAI01000001">
    <property type="protein sequence ID" value="GHF11802.1"/>
    <property type="molecule type" value="Genomic_DNA"/>
</dbReference>
<reference evidence="1" key="1">
    <citation type="journal article" date="2014" name="Int. J. Syst. Evol. Microbiol.">
        <title>Complete genome sequence of Corynebacterium casei LMG S-19264T (=DSM 44701T), isolated from a smear-ripened cheese.</title>
        <authorList>
            <consortium name="US DOE Joint Genome Institute (JGI-PGF)"/>
            <person name="Walter F."/>
            <person name="Albersmeier A."/>
            <person name="Kalinowski J."/>
            <person name="Ruckert C."/>
        </authorList>
    </citation>
    <scope>NUCLEOTIDE SEQUENCE</scope>
    <source>
        <strain evidence="1">CGMCC 1.16548</strain>
    </source>
</reference>
<dbReference type="RefSeq" id="WP_191282394.1">
    <property type="nucleotide sequence ID" value="NZ_BNAI01000001.1"/>
</dbReference>
<organism evidence="1 2">
    <name type="scientific">Pseudolysinimonas yzui</name>
    <dbReference type="NCBI Taxonomy" id="2708254"/>
    <lineage>
        <taxon>Bacteria</taxon>
        <taxon>Bacillati</taxon>
        <taxon>Actinomycetota</taxon>
        <taxon>Actinomycetes</taxon>
        <taxon>Micrococcales</taxon>
        <taxon>Microbacteriaceae</taxon>
        <taxon>Pseudolysinimonas</taxon>
    </lineage>
</organism>
<dbReference type="InterPro" id="IPR036890">
    <property type="entry name" value="HATPase_C_sf"/>
</dbReference>
<dbReference type="AlphaFoldDB" id="A0A8J3GPT1"/>
<keyword evidence="2" id="KW-1185">Reference proteome</keyword>
<evidence type="ECO:0000313" key="2">
    <source>
        <dbReference type="Proteomes" id="UP000617531"/>
    </source>
</evidence>
<accession>A0A8J3GPT1</accession>
<evidence type="ECO:0000313" key="1">
    <source>
        <dbReference type="EMBL" id="GHF11802.1"/>
    </source>
</evidence>
<evidence type="ECO:0008006" key="3">
    <source>
        <dbReference type="Google" id="ProtNLM"/>
    </source>
</evidence>
<proteinExistence type="predicted"/>
<dbReference type="Gene3D" id="3.30.565.10">
    <property type="entry name" value="Histidine kinase-like ATPase, C-terminal domain"/>
    <property type="match status" value="1"/>
</dbReference>
<dbReference type="SUPFAM" id="SSF55874">
    <property type="entry name" value="ATPase domain of HSP90 chaperone/DNA topoisomerase II/histidine kinase"/>
    <property type="match status" value="1"/>
</dbReference>
<name>A0A8J3GPT1_9MICO</name>